<gene>
    <name evidence="1" type="ORF">LY79DRAFT_527324</name>
</gene>
<proteinExistence type="predicted"/>
<dbReference type="AlphaFoldDB" id="A0AAD8UYX0"/>
<reference evidence="1" key="1">
    <citation type="submission" date="2021-06" db="EMBL/GenBank/DDBJ databases">
        <title>Comparative genomics, transcriptomics and evolutionary studies reveal genomic signatures of adaptation to plant cell wall in hemibiotrophic fungi.</title>
        <authorList>
            <consortium name="DOE Joint Genome Institute"/>
            <person name="Baroncelli R."/>
            <person name="Diaz J.F."/>
            <person name="Benocci T."/>
            <person name="Peng M."/>
            <person name="Battaglia E."/>
            <person name="Haridas S."/>
            <person name="Andreopoulos W."/>
            <person name="Labutti K."/>
            <person name="Pangilinan J."/>
            <person name="Floch G.L."/>
            <person name="Makela M.R."/>
            <person name="Henrissat B."/>
            <person name="Grigoriev I.V."/>
            <person name="Crouch J.A."/>
            <person name="De Vries R.P."/>
            <person name="Sukno S.A."/>
            <person name="Thon M.R."/>
        </authorList>
    </citation>
    <scope>NUCLEOTIDE SEQUENCE</scope>
    <source>
        <strain evidence="1">CBS 125086</strain>
    </source>
</reference>
<evidence type="ECO:0000313" key="2">
    <source>
        <dbReference type="Proteomes" id="UP001230504"/>
    </source>
</evidence>
<dbReference type="EMBL" id="JAHLJV010000110">
    <property type="protein sequence ID" value="KAK1570167.1"/>
    <property type="molecule type" value="Genomic_DNA"/>
</dbReference>
<name>A0AAD8UYX0_9PEZI</name>
<protein>
    <submittedName>
        <fullName evidence="1">Uncharacterized protein</fullName>
    </submittedName>
</protein>
<evidence type="ECO:0000313" key="1">
    <source>
        <dbReference type="EMBL" id="KAK1570167.1"/>
    </source>
</evidence>
<comment type="caution">
    <text evidence="1">The sequence shown here is derived from an EMBL/GenBank/DDBJ whole genome shotgun (WGS) entry which is preliminary data.</text>
</comment>
<organism evidence="1 2">
    <name type="scientific">Colletotrichum navitas</name>
    <dbReference type="NCBI Taxonomy" id="681940"/>
    <lineage>
        <taxon>Eukaryota</taxon>
        <taxon>Fungi</taxon>
        <taxon>Dikarya</taxon>
        <taxon>Ascomycota</taxon>
        <taxon>Pezizomycotina</taxon>
        <taxon>Sordariomycetes</taxon>
        <taxon>Hypocreomycetidae</taxon>
        <taxon>Glomerellales</taxon>
        <taxon>Glomerellaceae</taxon>
        <taxon>Colletotrichum</taxon>
        <taxon>Colletotrichum graminicola species complex</taxon>
    </lineage>
</organism>
<dbReference type="Proteomes" id="UP001230504">
    <property type="component" value="Unassembled WGS sequence"/>
</dbReference>
<dbReference type="RefSeq" id="XP_060408322.1">
    <property type="nucleotide sequence ID" value="XM_060555925.1"/>
</dbReference>
<dbReference type="PANTHER" id="PTHR37540">
    <property type="entry name" value="TRANSCRIPTION FACTOR (ACR-2), PUTATIVE-RELATED-RELATED"/>
    <property type="match status" value="1"/>
</dbReference>
<dbReference type="GeneID" id="85440165"/>
<accession>A0AAD8UYX0</accession>
<keyword evidence="2" id="KW-1185">Reference proteome</keyword>
<sequence length="491" mass="54799">MSPVLVFIEQNAAGVGESDRRALRSHVMRGKNAGRPRPSTRRRTSNVPIRRQLKIPRRVFWNDFCLTSFPQELDPDSTRLMHRWFLDISDALFPPQFCYKFDILKSIWVNCILVDEACKYKLQLTQSNFHSTLAVSASYVDFFERKPATSPRALHHVCQAYSLVNLKLSGPHAVSDSAIAAVVTLAIYQQIHQQHATGLIHLKGLHRMIELRGGIARLMKENRPLALKPLSRLDIELAVQNGSATLFDSQDVPVTTVLCDSSTVAEQLSVYPLGLPRIMLDLIVFAGILNDRVKNGRSKLNPLDYTETLISLLYRLLEGEPLRRPPLASEGLYGDAARLAMLAFMTGLLPNYCRDNFGSSLLCARLADAVRELHSTTTHELDARAGGGGVPLLLWILFVSGISVLKTDDHGWLLFAVAETCHYADLRDWATVHHLLSGFPWLYTLHDAPARRLWEEAHRVTSEVDIGAGMGMGIGILLPSPETIKEEASSR</sequence>